<accession>A0ACC1KQ89</accession>
<sequence>MKLASALVAVAALAGLGAGQQDGSCTATAYRQEIRSLTPAQWSMTSAVVTQMNKDGWFQWFANIHQHYFRLFHKCEYFFPVHRRLIRDFEQTGLRYDPKFALPYWDTVRDYANPAASTVLSNAYIGANGAGTGQCVVGGLQASWSLGYPSPHCLGRQYNNGNTIKPIYSPEFIQSILTRSTNMTSLRSGIEMSLHGAVHIALGAEMMQMFSPNDFAFWLHHANLDRIWLVWQLMNPQQNFWSANGFDADGRPINLSSPLPFYNSPIGDVMLPGRKGMCFTYDNFSKVSNKRSLGRRNGKCIPRPAPEVPSGNLLGKLVDGVLEDVNDIIGNSEGAVVQTIATLPAPVLTKWFPEMPKSGEMPELSISNAPAVPEYGVPGAPAPAPDNFNPAASPKALMTTPETEPIDLPYSILGD</sequence>
<evidence type="ECO:0000313" key="1">
    <source>
        <dbReference type="EMBL" id="KAJ2792991.1"/>
    </source>
</evidence>
<proteinExistence type="predicted"/>
<protein>
    <submittedName>
        <fullName evidence="1">Uncharacterized protein</fullName>
    </submittedName>
</protein>
<comment type="caution">
    <text evidence="1">The sequence shown here is derived from an EMBL/GenBank/DDBJ whole genome shotgun (WGS) entry which is preliminary data.</text>
</comment>
<feature type="non-terminal residue" evidence="1">
    <location>
        <position position="415"/>
    </location>
</feature>
<keyword evidence="2" id="KW-1185">Reference proteome</keyword>
<gene>
    <name evidence="1" type="ORF">H4R21_006069</name>
</gene>
<organism evidence="1 2">
    <name type="scientific">Coemansia helicoidea</name>
    <dbReference type="NCBI Taxonomy" id="1286919"/>
    <lineage>
        <taxon>Eukaryota</taxon>
        <taxon>Fungi</taxon>
        <taxon>Fungi incertae sedis</taxon>
        <taxon>Zoopagomycota</taxon>
        <taxon>Kickxellomycotina</taxon>
        <taxon>Kickxellomycetes</taxon>
        <taxon>Kickxellales</taxon>
        <taxon>Kickxellaceae</taxon>
        <taxon>Coemansia</taxon>
    </lineage>
</organism>
<dbReference type="Proteomes" id="UP001140087">
    <property type="component" value="Unassembled WGS sequence"/>
</dbReference>
<name>A0ACC1KQ89_9FUNG</name>
<dbReference type="EMBL" id="JANBUN010003049">
    <property type="protein sequence ID" value="KAJ2792991.1"/>
    <property type="molecule type" value="Genomic_DNA"/>
</dbReference>
<evidence type="ECO:0000313" key="2">
    <source>
        <dbReference type="Proteomes" id="UP001140087"/>
    </source>
</evidence>
<reference evidence="1" key="1">
    <citation type="submission" date="2022-07" db="EMBL/GenBank/DDBJ databases">
        <title>Phylogenomic reconstructions and comparative analyses of Kickxellomycotina fungi.</title>
        <authorList>
            <person name="Reynolds N.K."/>
            <person name="Stajich J.E."/>
            <person name="Barry K."/>
            <person name="Grigoriev I.V."/>
            <person name="Crous P."/>
            <person name="Smith M.E."/>
        </authorList>
    </citation>
    <scope>NUCLEOTIDE SEQUENCE</scope>
    <source>
        <strain evidence="1">BCRC 34780</strain>
    </source>
</reference>